<name>B4JAD6_DROGR</name>
<protein>
    <submittedName>
        <fullName evidence="1">GH11441</fullName>
    </submittedName>
</protein>
<dbReference type="InterPro" id="IPR032675">
    <property type="entry name" value="LRR_dom_sf"/>
</dbReference>
<dbReference type="Proteomes" id="UP000001070">
    <property type="component" value="Unassembled WGS sequence"/>
</dbReference>
<dbReference type="OrthoDB" id="7850481at2759"/>
<dbReference type="Gene3D" id="3.80.10.10">
    <property type="entry name" value="Ribonuclease Inhibitor"/>
    <property type="match status" value="1"/>
</dbReference>
<evidence type="ECO:0000313" key="2">
    <source>
        <dbReference type="Proteomes" id="UP000001070"/>
    </source>
</evidence>
<organism evidence="2">
    <name type="scientific">Drosophila grimshawi</name>
    <name type="common">Hawaiian fruit fly</name>
    <name type="synonym">Idiomyia grimshawi</name>
    <dbReference type="NCBI Taxonomy" id="7222"/>
    <lineage>
        <taxon>Eukaryota</taxon>
        <taxon>Metazoa</taxon>
        <taxon>Ecdysozoa</taxon>
        <taxon>Arthropoda</taxon>
        <taxon>Hexapoda</taxon>
        <taxon>Insecta</taxon>
        <taxon>Pterygota</taxon>
        <taxon>Neoptera</taxon>
        <taxon>Endopterygota</taxon>
        <taxon>Diptera</taxon>
        <taxon>Brachycera</taxon>
        <taxon>Muscomorpha</taxon>
        <taxon>Ephydroidea</taxon>
        <taxon>Drosophilidae</taxon>
        <taxon>Drosophila</taxon>
        <taxon>Hawaiian Drosophila</taxon>
    </lineage>
</organism>
<keyword evidence="2" id="KW-1185">Reference proteome</keyword>
<proteinExistence type="predicted"/>
<gene>
    <name evidence="1" type="primary">Dgri\GH11441</name>
    <name evidence="1" type="ORF">Dgri_GH11441</name>
</gene>
<dbReference type="FunCoup" id="B4JAD6">
    <property type="interactions" value="10"/>
</dbReference>
<dbReference type="eggNOG" id="ENOG502T93Q">
    <property type="taxonomic scope" value="Eukaryota"/>
</dbReference>
<dbReference type="PhylomeDB" id="B4JAD6"/>
<reference evidence="1 2" key="1">
    <citation type="journal article" date="2007" name="Nature">
        <title>Evolution of genes and genomes on the Drosophila phylogeny.</title>
        <authorList>
            <consortium name="Drosophila 12 Genomes Consortium"/>
            <person name="Clark A.G."/>
            <person name="Eisen M.B."/>
            <person name="Smith D.R."/>
            <person name="Bergman C.M."/>
            <person name="Oliver B."/>
            <person name="Markow T.A."/>
            <person name="Kaufman T.C."/>
            <person name="Kellis M."/>
            <person name="Gelbart W."/>
            <person name="Iyer V.N."/>
            <person name="Pollard D.A."/>
            <person name="Sackton T.B."/>
            <person name="Larracuente A.M."/>
            <person name="Singh N.D."/>
            <person name="Abad J.P."/>
            <person name="Abt D.N."/>
            <person name="Adryan B."/>
            <person name="Aguade M."/>
            <person name="Akashi H."/>
            <person name="Anderson W.W."/>
            <person name="Aquadro C.F."/>
            <person name="Ardell D.H."/>
            <person name="Arguello R."/>
            <person name="Artieri C.G."/>
            <person name="Barbash D.A."/>
            <person name="Barker D."/>
            <person name="Barsanti P."/>
            <person name="Batterham P."/>
            <person name="Batzoglou S."/>
            <person name="Begun D."/>
            <person name="Bhutkar A."/>
            <person name="Blanco E."/>
            <person name="Bosak S.A."/>
            <person name="Bradley R.K."/>
            <person name="Brand A.D."/>
            <person name="Brent M.R."/>
            <person name="Brooks A.N."/>
            <person name="Brown R.H."/>
            <person name="Butlin R.K."/>
            <person name="Caggese C."/>
            <person name="Calvi B.R."/>
            <person name="Bernardo de Carvalho A."/>
            <person name="Caspi A."/>
            <person name="Castrezana S."/>
            <person name="Celniker S.E."/>
            <person name="Chang J.L."/>
            <person name="Chapple C."/>
            <person name="Chatterji S."/>
            <person name="Chinwalla A."/>
            <person name="Civetta A."/>
            <person name="Clifton S.W."/>
            <person name="Comeron J.M."/>
            <person name="Costello J.C."/>
            <person name="Coyne J.A."/>
            <person name="Daub J."/>
            <person name="David R.G."/>
            <person name="Delcher A.L."/>
            <person name="Delehaunty K."/>
            <person name="Do C.B."/>
            <person name="Ebling H."/>
            <person name="Edwards K."/>
            <person name="Eickbush T."/>
            <person name="Evans J.D."/>
            <person name="Filipski A."/>
            <person name="Findeiss S."/>
            <person name="Freyhult E."/>
            <person name="Fulton L."/>
            <person name="Fulton R."/>
            <person name="Garcia A.C."/>
            <person name="Gardiner A."/>
            <person name="Garfield D.A."/>
            <person name="Garvin B.E."/>
            <person name="Gibson G."/>
            <person name="Gilbert D."/>
            <person name="Gnerre S."/>
            <person name="Godfrey J."/>
            <person name="Good R."/>
            <person name="Gotea V."/>
            <person name="Gravely B."/>
            <person name="Greenberg A.J."/>
            <person name="Griffiths-Jones S."/>
            <person name="Gross S."/>
            <person name="Guigo R."/>
            <person name="Gustafson E.A."/>
            <person name="Haerty W."/>
            <person name="Hahn M.W."/>
            <person name="Halligan D.L."/>
            <person name="Halpern A.L."/>
            <person name="Halter G.M."/>
            <person name="Han M.V."/>
            <person name="Heger A."/>
            <person name="Hillier L."/>
            <person name="Hinrichs A.S."/>
            <person name="Holmes I."/>
            <person name="Hoskins R.A."/>
            <person name="Hubisz M.J."/>
            <person name="Hultmark D."/>
            <person name="Huntley M.A."/>
            <person name="Jaffe D.B."/>
            <person name="Jagadeeshan S."/>
            <person name="Jeck W.R."/>
            <person name="Johnson J."/>
            <person name="Jones C.D."/>
            <person name="Jordan W.C."/>
            <person name="Karpen G.H."/>
            <person name="Kataoka E."/>
            <person name="Keightley P.D."/>
            <person name="Kheradpour P."/>
            <person name="Kirkness E.F."/>
            <person name="Koerich L.B."/>
            <person name="Kristiansen K."/>
            <person name="Kudrna D."/>
            <person name="Kulathinal R.J."/>
            <person name="Kumar S."/>
            <person name="Kwok R."/>
            <person name="Lander E."/>
            <person name="Langley C.H."/>
            <person name="Lapoint R."/>
            <person name="Lazzaro B.P."/>
            <person name="Lee S.J."/>
            <person name="Levesque L."/>
            <person name="Li R."/>
            <person name="Lin C.F."/>
            <person name="Lin M.F."/>
            <person name="Lindblad-Toh K."/>
            <person name="Llopart A."/>
            <person name="Long M."/>
            <person name="Low L."/>
            <person name="Lozovsky E."/>
            <person name="Lu J."/>
            <person name="Luo M."/>
            <person name="Machado C.A."/>
            <person name="Makalowski W."/>
            <person name="Marzo M."/>
            <person name="Matsuda M."/>
            <person name="Matzkin L."/>
            <person name="McAllister B."/>
            <person name="McBride C.S."/>
            <person name="McKernan B."/>
            <person name="McKernan K."/>
            <person name="Mendez-Lago M."/>
            <person name="Minx P."/>
            <person name="Mollenhauer M.U."/>
            <person name="Montooth K."/>
            <person name="Mount S.M."/>
            <person name="Mu X."/>
            <person name="Myers E."/>
            <person name="Negre B."/>
            <person name="Newfeld S."/>
            <person name="Nielsen R."/>
            <person name="Noor M.A."/>
            <person name="O'Grady P."/>
            <person name="Pachter L."/>
            <person name="Papaceit M."/>
            <person name="Parisi M.J."/>
            <person name="Parisi M."/>
            <person name="Parts L."/>
            <person name="Pedersen J.S."/>
            <person name="Pesole G."/>
            <person name="Phillippy A.M."/>
            <person name="Ponting C.P."/>
            <person name="Pop M."/>
            <person name="Porcelli D."/>
            <person name="Powell J.R."/>
            <person name="Prohaska S."/>
            <person name="Pruitt K."/>
            <person name="Puig M."/>
            <person name="Quesneville H."/>
            <person name="Ram K.R."/>
            <person name="Rand D."/>
            <person name="Rasmussen M.D."/>
            <person name="Reed L.K."/>
            <person name="Reenan R."/>
            <person name="Reily A."/>
            <person name="Remington K.A."/>
            <person name="Rieger T.T."/>
            <person name="Ritchie M.G."/>
            <person name="Robin C."/>
            <person name="Rogers Y.H."/>
            <person name="Rohde C."/>
            <person name="Rozas J."/>
            <person name="Rubenfield M.J."/>
            <person name="Ruiz A."/>
            <person name="Russo S."/>
            <person name="Salzberg S.L."/>
            <person name="Sanchez-Gracia A."/>
            <person name="Saranga D.J."/>
            <person name="Sato H."/>
            <person name="Schaeffer S.W."/>
            <person name="Schatz M.C."/>
            <person name="Schlenke T."/>
            <person name="Schwartz R."/>
            <person name="Segarra C."/>
            <person name="Singh R.S."/>
            <person name="Sirot L."/>
            <person name="Sirota M."/>
            <person name="Sisneros N.B."/>
            <person name="Smith C.D."/>
            <person name="Smith T.F."/>
            <person name="Spieth J."/>
            <person name="Stage D.E."/>
            <person name="Stark A."/>
            <person name="Stephan W."/>
            <person name="Strausberg R.L."/>
            <person name="Strempel S."/>
            <person name="Sturgill D."/>
            <person name="Sutton G."/>
            <person name="Sutton G.G."/>
            <person name="Tao W."/>
            <person name="Teichmann S."/>
            <person name="Tobari Y.N."/>
            <person name="Tomimura Y."/>
            <person name="Tsolas J.M."/>
            <person name="Valente V.L."/>
            <person name="Venter E."/>
            <person name="Venter J.C."/>
            <person name="Vicario S."/>
            <person name="Vieira F.G."/>
            <person name="Vilella A.J."/>
            <person name="Villasante A."/>
            <person name="Walenz B."/>
            <person name="Wang J."/>
            <person name="Wasserman M."/>
            <person name="Watts T."/>
            <person name="Wilson D."/>
            <person name="Wilson R.K."/>
            <person name="Wing R.A."/>
            <person name="Wolfner M.F."/>
            <person name="Wong A."/>
            <person name="Wong G.K."/>
            <person name="Wu C.I."/>
            <person name="Wu G."/>
            <person name="Yamamoto D."/>
            <person name="Yang H.P."/>
            <person name="Yang S.P."/>
            <person name="Yorke J.A."/>
            <person name="Yoshida K."/>
            <person name="Zdobnov E."/>
            <person name="Zhang P."/>
            <person name="Zhang Y."/>
            <person name="Zimin A.V."/>
            <person name="Baldwin J."/>
            <person name="Abdouelleil A."/>
            <person name="Abdulkadir J."/>
            <person name="Abebe A."/>
            <person name="Abera B."/>
            <person name="Abreu J."/>
            <person name="Acer S.C."/>
            <person name="Aftuck L."/>
            <person name="Alexander A."/>
            <person name="An P."/>
            <person name="Anderson E."/>
            <person name="Anderson S."/>
            <person name="Arachi H."/>
            <person name="Azer M."/>
            <person name="Bachantsang P."/>
            <person name="Barry A."/>
            <person name="Bayul T."/>
            <person name="Berlin A."/>
            <person name="Bessette D."/>
            <person name="Bloom T."/>
            <person name="Blye J."/>
            <person name="Boguslavskiy L."/>
            <person name="Bonnet C."/>
            <person name="Boukhgalter B."/>
            <person name="Bourzgui I."/>
            <person name="Brown A."/>
            <person name="Cahill P."/>
            <person name="Channer S."/>
            <person name="Cheshatsang Y."/>
            <person name="Chuda L."/>
            <person name="Citroen M."/>
            <person name="Collymore A."/>
            <person name="Cooke P."/>
            <person name="Costello M."/>
            <person name="D'Aco K."/>
            <person name="Daza R."/>
            <person name="De Haan G."/>
            <person name="DeGray S."/>
            <person name="DeMaso C."/>
            <person name="Dhargay N."/>
            <person name="Dooley K."/>
            <person name="Dooley E."/>
            <person name="Doricent M."/>
            <person name="Dorje P."/>
            <person name="Dorjee K."/>
            <person name="Dupes A."/>
            <person name="Elong R."/>
            <person name="Falk J."/>
            <person name="Farina A."/>
            <person name="Faro S."/>
            <person name="Ferguson D."/>
            <person name="Fisher S."/>
            <person name="Foley C.D."/>
            <person name="Franke A."/>
            <person name="Friedrich D."/>
            <person name="Gadbois L."/>
            <person name="Gearin G."/>
            <person name="Gearin C.R."/>
            <person name="Giannoukos G."/>
            <person name="Goode T."/>
            <person name="Graham J."/>
            <person name="Grandbois E."/>
            <person name="Grewal S."/>
            <person name="Gyaltsen K."/>
            <person name="Hafez N."/>
            <person name="Hagos B."/>
            <person name="Hall J."/>
            <person name="Henson C."/>
            <person name="Hollinger A."/>
            <person name="Honan T."/>
            <person name="Huard M.D."/>
            <person name="Hughes L."/>
            <person name="Hurhula B."/>
            <person name="Husby M.E."/>
            <person name="Kamat A."/>
            <person name="Kanga B."/>
            <person name="Kashin S."/>
            <person name="Khazanovich D."/>
            <person name="Kisner P."/>
            <person name="Lance K."/>
            <person name="Lara M."/>
            <person name="Lee W."/>
            <person name="Lennon N."/>
            <person name="Letendre F."/>
            <person name="LeVine R."/>
            <person name="Lipovsky A."/>
            <person name="Liu X."/>
            <person name="Liu J."/>
            <person name="Liu S."/>
            <person name="Lokyitsang T."/>
            <person name="Lokyitsang Y."/>
            <person name="Lubonja R."/>
            <person name="Lui A."/>
            <person name="MacDonald P."/>
            <person name="Magnisalis V."/>
            <person name="Maru K."/>
            <person name="Matthews C."/>
            <person name="McCusker W."/>
            <person name="McDonough S."/>
            <person name="Mehta T."/>
            <person name="Meldrim J."/>
            <person name="Meneus L."/>
            <person name="Mihai O."/>
            <person name="Mihalev A."/>
            <person name="Mihova T."/>
            <person name="Mittelman R."/>
            <person name="Mlenga V."/>
            <person name="Montmayeur A."/>
            <person name="Mulrain L."/>
            <person name="Navidi A."/>
            <person name="Naylor J."/>
            <person name="Negash T."/>
            <person name="Nguyen T."/>
            <person name="Nguyen N."/>
            <person name="Nicol R."/>
            <person name="Norbu C."/>
            <person name="Norbu N."/>
            <person name="Novod N."/>
            <person name="O'Neill B."/>
            <person name="Osman S."/>
            <person name="Markiewicz E."/>
            <person name="Oyono O.L."/>
            <person name="Patti C."/>
            <person name="Phunkhang P."/>
            <person name="Pierre F."/>
            <person name="Priest M."/>
            <person name="Raghuraman S."/>
            <person name="Rege F."/>
            <person name="Reyes R."/>
            <person name="Rise C."/>
            <person name="Rogov P."/>
            <person name="Ross K."/>
            <person name="Ryan E."/>
            <person name="Settipalli S."/>
            <person name="Shea T."/>
            <person name="Sherpa N."/>
            <person name="Shi L."/>
            <person name="Shih D."/>
            <person name="Sparrow T."/>
            <person name="Spaulding J."/>
            <person name="Stalker J."/>
            <person name="Stange-Thomann N."/>
            <person name="Stavropoulos S."/>
            <person name="Stone C."/>
            <person name="Strader C."/>
            <person name="Tesfaye S."/>
            <person name="Thomson T."/>
            <person name="Thoulutsang Y."/>
            <person name="Thoulutsang D."/>
            <person name="Topham K."/>
            <person name="Topping I."/>
            <person name="Tsamla T."/>
            <person name="Vassiliev H."/>
            <person name="Vo A."/>
            <person name="Wangchuk T."/>
            <person name="Wangdi T."/>
            <person name="Weiand M."/>
            <person name="Wilkinson J."/>
            <person name="Wilson A."/>
            <person name="Yadav S."/>
            <person name="Young G."/>
            <person name="Yu Q."/>
            <person name="Zembek L."/>
            <person name="Zhong D."/>
            <person name="Zimmer A."/>
            <person name="Zwirko Z."/>
            <person name="Jaffe D.B."/>
            <person name="Alvarez P."/>
            <person name="Brockman W."/>
            <person name="Butler J."/>
            <person name="Chin C."/>
            <person name="Gnerre S."/>
            <person name="Grabherr M."/>
            <person name="Kleber M."/>
            <person name="Mauceli E."/>
            <person name="MacCallum I."/>
        </authorList>
    </citation>
    <scope>NUCLEOTIDE SEQUENCE [LARGE SCALE GENOMIC DNA]</scope>
    <source>
        <strain evidence="2">Tucson 15287-2541.00</strain>
    </source>
</reference>
<dbReference type="SUPFAM" id="SSF52047">
    <property type="entry name" value="RNI-like"/>
    <property type="match status" value="1"/>
</dbReference>
<dbReference type="EMBL" id="CH916368">
    <property type="protein sequence ID" value="EDW03807.1"/>
    <property type="molecule type" value="Genomic_DNA"/>
</dbReference>
<dbReference type="AlphaFoldDB" id="B4JAD6"/>
<sequence>MMENLNDDCQLEIIGYLELEDQQALYEATENLSSRLNSNIIYAWQHKTEYVLIPKELNKNLKQLEIFLRSIAPTVQSIDLRGVTFKLMAPWMGHRFPSVRELNYKLNLNDDWVKVQKLLVELFPGVSSAYPIGKVNYNVAGEWMQLRKLDLTECWDINKTEISRLPMLEELIICQFIQSGDPFATSVASLPRLQVLSLNTGESFMNSILDLRCLDIEELVFSDSIADYDLAKLQQVKNLRKLTLSNEFNFPVDSLQSLVSALPVLEQLHVIDCQFWCNENDLWKTIDMCPSLKVLNITDVHLHDNFFDQSRRFMENVLRKRSTPLTLHWHDTGNNEDLIRQCFQHCNLKLSFESLSRDIIPLNSVQIKLVPLKK</sequence>
<dbReference type="HOGENOM" id="CLU_055521_1_0_1"/>
<dbReference type="OMA" id="DEGCCAI"/>
<dbReference type="InParanoid" id="B4JAD6"/>
<evidence type="ECO:0000313" key="1">
    <source>
        <dbReference type="EMBL" id="EDW03807.1"/>
    </source>
</evidence>
<accession>B4JAD6</accession>